<sequence length="335" mass="39249">MSMGDKLRELNTLLDELKQSESDNKGRDLLVARRFENNDGIGEEDIEYEFERIKIDDNIATELEDLIRDKVDNKVSALNNDTKRIAEYDIQNRHKDEDVIEYEPVENIPQFERFERLFNGQRFSSTRYTESPKPEFQSIRIQHNDLDQPIIAFINYSRRQILGRTSWLRMKVGSETHRKVDDSLLGIPNRLDAVYYDGMLFVFNHTKFENAFGYMDAYKKNAEEMLTELEDGDIPFDNFQMFSDAVRGNPNALRLLQEVKERGVYEDMDADDASLVREEFDTDLEFEEREDGTLAITMENKLDVWKVLRFFNDDHLNSPITEQGYVSLAKEDAGD</sequence>
<accession>A0ABD6CU13</accession>
<dbReference type="InterPro" id="IPR032359">
    <property type="entry name" value="KwaB-like"/>
</dbReference>
<gene>
    <name evidence="1" type="ORF">ACFSBX_19370</name>
</gene>
<protein>
    <submittedName>
        <fullName evidence="1">Kiwa anti-phage protein KwaB-like domain-containing protein</fullName>
    </submittedName>
</protein>
<proteinExistence type="predicted"/>
<dbReference type="Proteomes" id="UP001597085">
    <property type="component" value="Unassembled WGS sequence"/>
</dbReference>
<dbReference type="AlphaFoldDB" id="A0ABD6CU13"/>
<name>A0ABD6CU13_9EURY</name>
<evidence type="ECO:0000313" key="2">
    <source>
        <dbReference type="Proteomes" id="UP001597085"/>
    </source>
</evidence>
<keyword evidence="2" id="KW-1185">Reference proteome</keyword>
<organism evidence="1 2">
    <name type="scientific">Halobellus rarus</name>
    <dbReference type="NCBI Taxonomy" id="1126237"/>
    <lineage>
        <taxon>Archaea</taxon>
        <taxon>Methanobacteriati</taxon>
        <taxon>Methanobacteriota</taxon>
        <taxon>Stenosarchaea group</taxon>
        <taxon>Halobacteria</taxon>
        <taxon>Halobacteriales</taxon>
        <taxon>Haloferacaceae</taxon>
        <taxon>Halobellus</taxon>
    </lineage>
</organism>
<dbReference type="EMBL" id="JBHUDK010000035">
    <property type="protein sequence ID" value="MFD1601097.1"/>
    <property type="molecule type" value="Genomic_DNA"/>
</dbReference>
<dbReference type="RefSeq" id="WP_256422106.1">
    <property type="nucleotide sequence ID" value="NZ_JANHDI010000010.1"/>
</dbReference>
<reference evidence="1 2" key="1">
    <citation type="journal article" date="2019" name="Int. J. Syst. Evol. Microbiol.">
        <title>The Global Catalogue of Microorganisms (GCM) 10K type strain sequencing project: providing services to taxonomists for standard genome sequencing and annotation.</title>
        <authorList>
            <consortium name="The Broad Institute Genomics Platform"/>
            <consortium name="The Broad Institute Genome Sequencing Center for Infectious Disease"/>
            <person name="Wu L."/>
            <person name="Ma J."/>
        </authorList>
    </citation>
    <scope>NUCLEOTIDE SEQUENCE [LARGE SCALE GENOMIC DNA]</scope>
    <source>
        <strain evidence="1 2">CGMCC 1.12121</strain>
    </source>
</reference>
<dbReference type="Pfam" id="PF16162">
    <property type="entry name" value="KwaB"/>
    <property type="match status" value="1"/>
</dbReference>
<evidence type="ECO:0000313" key="1">
    <source>
        <dbReference type="EMBL" id="MFD1601097.1"/>
    </source>
</evidence>
<comment type="caution">
    <text evidence="1">The sequence shown here is derived from an EMBL/GenBank/DDBJ whole genome shotgun (WGS) entry which is preliminary data.</text>
</comment>